<sequence length="106" mass="11995">MIRMSPVSGKSENRLKHALEARGLDNKYSAVKLIMDTSLYSVYLLSENEKPKAEDKILLIEHLPAQESSAHLLPVRFKKTSSKKETMQEIVAAVNAHFAQNEHYLS</sequence>
<organism evidence="1 2">
    <name type="scientific">Planococcus halotolerans</name>
    <dbReference type="NCBI Taxonomy" id="2233542"/>
    <lineage>
        <taxon>Bacteria</taxon>
        <taxon>Bacillati</taxon>
        <taxon>Bacillota</taxon>
        <taxon>Bacilli</taxon>
        <taxon>Bacillales</taxon>
        <taxon>Caryophanaceae</taxon>
        <taxon>Planococcus</taxon>
    </lineage>
</organism>
<name>A0A365L6Y8_9BACL</name>
<proteinExistence type="predicted"/>
<dbReference type="Proteomes" id="UP000251002">
    <property type="component" value="Unassembled WGS sequence"/>
</dbReference>
<gene>
    <name evidence="1" type="ORF">DP120_02610</name>
</gene>
<dbReference type="EMBL" id="QLZR01000001">
    <property type="protein sequence ID" value="RAZ81196.1"/>
    <property type="molecule type" value="Genomic_DNA"/>
</dbReference>
<dbReference type="AlphaFoldDB" id="A0A365L6Y8"/>
<accession>A0A365L6Y8</accession>
<evidence type="ECO:0000313" key="2">
    <source>
        <dbReference type="Proteomes" id="UP000251002"/>
    </source>
</evidence>
<comment type="caution">
    <text evidence="1">The sequence shown here is derived from an EMBL/GenBank/DDBJ whole genome shotgun (WGS) entry which is preliminary data.</text>
</comment>
<protein>
    <submittedName>
        <fullName evidence="1">Uncharacterized protein</fullName>
    </submittedName>
</protein>
<reference evidence="1 2" key="1">
    <citation type="submission" date="2018-06" db="EMBL/GenBank/DDBJ databases">
        <title>The draft genome sequences of strains SCU63 and S1.</title>
        <authorList>
            <person name="Gan L."/>
        </authorList>
    </citation>
    <scope>NUCLEOTIDE SEQUENCE [LARGE SCALE GENOMIC DNA]</scope>
    <source>
        <strain evidence="1 2">SCU63</strain>
    </source>
</reference>
<evidence type="ECO:0000313" key="1">
    <source>
        <dbReference type="EMBL" id="RAZ81196.1"/>
    </source>
</evidence>
<keyword evidence="2" id="KW-1185">Reference proteome</keyword>